<evidence type="ECO:0000256" key="2">
    <source>
        <dbReference type="SAM" id="MobiDB-lite"/>
    </source>
</evidence>
<dbReference type="GO" id="GO:0003677">
    <property type="term" value="F:DNA binding"/>
    <property type="evidence" value="ECO:0007669"/>
    <property type="project" value="UniProtKB-KW"/>
</dbReference>
<dbReference type="InterPro" id="IPR055370">
    <property type="entry name" value="Lsr2_DNA-bd"/>
</dbReference>
<dbReference type="EMBL" id="MEHK01000006">
    <property type="protein sequence ID" value="OEJ20877.1"/>
    <property type="molecule type" value="Genomic_DNA"/>
</dbReference>
<accession>A0A1E5NXB1</accession>
<evidence type="ECO:0000313" key="5">
    <source>
        <dbReference type="EMBL" id="OEJ20877.1"/>
    </source>
</evidence>
<keyword evidence="6" id="KW-1185">Reference proteome</keyword>
<name>A0A1E5NXB1_9ACTN</name>
<reference evidence="5 6" key="1">
    <citation type="submission" date="2016-08" db="EMBL/GenBank/DDBJ databases">
        <title>The complete genome of Streptomyces subrutilus 10-1-1.</title>
        <authorList>
            <person name="Chen X."/>
        </authorList>
    </citation>
    <scope>NUCLEOTIDE SEQUENCE [LARGE SCALE GENOMIC DNA]</scope>
    <source>
        <strain evidence="5 6">10-1-1</strain>
        <plasmid evidence="6">pacmp2</plasmid>
    </source>
</reference>
<keyword evidence="1" id="KW-0238">DNA-binding</keyword>
<protein>
    <recommendedName>
        <fullName evidence="7">Lsr2 family protein</fullName>
    </recommendedName>
</protein>
<gene>
    <name evidence="5" type="ORF">BGK67_35155</name>
</gene>
<dbReference type="AlphaFoldDB" id="A0A1E5NXB1"/>
<feature type="compositionally biased region" description="Low complexity" evidence="2">
    <location>
        <begin position="106"/>
        <end position="117"/>
    </location>
</feature>
<evidence type="ECO:0008006" key="7">
    <source>
        <dbReference type="Google" id="ProtNLM"/>
    </source>
</evidence>
<dbReference type="OrthoDB" id="4113332at2"/>
<evidence type="ECO:0000259" key="4">
    <source>
        <dbReference type="Pfam" id="PF23359"/>
    </source>
</evidence>
<keyword evidence="5" id="KW-0614">Plasmid</keyword>
<dbReference type="Gene3D" id="4.10.320.10">
    <property type="entry name" value="E3-binding domain"/>
    <property type="match status" value="1"/>
</dbReference>
<evidence type="ECO:0000313" key="6">
    <source>
        <dbReference type="Proteomes" id="UP000095705"/>
    </source>
</evidence>
<dbReference type="RefSeq" id="WP_069918026.1">
    <property type="nucleotide sequence ID" value="NZ_CM007204.1"/>
</dbReference>
<dbReference type="InterPro" id="IPR036625">
    <property type="entry name" value="E3-bd_dom_sf"/>
</dbReference>
<feature type="region of interest" description="Disordered" evidence="2">
    <location>
        <begin position="61"/>
        <end position="133"/>
    </location>
</feature>
<sequence length="133" mass="14207">MAERVILVDDLDGKSTEGVERVEFSWQGKDYEVDLSSAHIERYSDLLDPLLKAARLRQVTGRKTGRTAAGKSKADAAETKRIRDWGKTSGLDVPDRGPVPKEVRDAYAAAQASGEAAVPSQAQPGAPVSASQG</sequence>
<dbReference type="GO" id="GO:0016746">
    <property type="term" value="F:acyltransferase activity"/>
    <property type="evidence" value="ECO:0007669"/>
    <property type="project" value="InterPro"/>
</dbReference>
<feature type="compositionally biased region" description="Basic and acidic residues" evidence="2">
    <location>
        <begin position="93"/>
        <end position="105"/>
    </location>
</feature>
<evidence type="ECO:0000256" key="1">
    <source>
        <dbReference type="ARBA" id="ARBA00023125"/>
    </source>
</evidence>
<feature type="compositionally biased region" description="Basic and acidic residues" evidence="2">
    <location>
        <begin position="72"/>
        <end position="86"/>
    </location>
</feature>
<dbReference type="Pfam" id="PF23359">
    <property type="entry name" value="Lsr2_DNA-bd"/>
    <property type="match status" value="1"/>
</dbReference>
<dbReference type="Pfam" id="PF11774">
    <property type="entry name" value="Lsr2"/>
    <property type="match status" value="1"/>
</dbReference>
<geneLocation type="plasmid" evidence="6">
    <name>pacmp2</name>
</geneLocation>
<organism evidence="5 6">
    <name type="scientific">Streptomyces subrutilus</name>
    <dbReference type="NCBI Taxonomy" id="36818"/>
    <lineage>
        <taxon>Bacteria</taxon>
        <taxon>Bacillati</taxon>
        <taxon>Actinomycetota</taxon>
        <taxon>Actinomycetes</taxon>
        <taxon>Kitasatosporales</taxon>
        <taxon>Streptomycetaceae</taxon>
        <taxon>Streptomyces</taxon>
    </lineage>
</organism>
<dbReference type="Proteomes" id="UP000095705">
    <property type="component" value="Plasmid pACMP2"/>
</dbReference>
<dbReference type="InterPro" id="IPR024412">
    <property type="entry name" value="Lsr2_dim_dom"/>
</dbReference>
<feature type="domain" description="Lsr2 dimerization" evidence="3">
    <location>
        <begin position="1"/>
        <end position="55"/>
    </location>
</feature>
<dbReference type="Gene3D" id="3.30.60.230">
    <property type="entry name" value="Lsr2, dimerization domain"/>
    <property type="match status" value="1"/>
</dbReference>
<comment type="caution">
    <text evidence="5">The sequence shown here is derived from an EMBL/GenBank/DDBJ whole genome shotgun (WGS) entry which is preliminary data.</text>
</comment>
<proteinExistence type="predicted"/>
<feature type="domain" description="Lsr2 DNA-binding" evidence="4">
    <location>
        <begin position="75"/>
        <end position="110"/>
    </location>
</feature>
<dbReference type="InterPro" id="IPR042261">
    <property type="entry name" value="Lsr2-like_dimerization"/>
</dbReference>
<evidence type="ECO:0000259" key="3">
    <source>
        <dbReference type="Pfam" id="PF11774"/>
    </source>
</evidence>